<evidence type="ECO:0000259" key="2">
    <source>
        <dbReference type="Pfam" id="PF01205"/>
    </source>
</evidence>
<comment type="caution">
    <text evidence="3">The sequence shown here is derived from an EMBL/GenBank/DDBJ whole genome shotgun (WGS) entry which is preliminary data.</text>
</comment>
<gene>
    <name evidence="3" type="primary">yigZ_16</name>
    <name evidence="3" type="ORF">SDC9_118570</name>
</gene>
<dbReference type="GO" id="GO:0005737">
    <property type="term" value="C:cytoplasm"/>
    <property type="evidence" value="ECO:0007669"/>
    <property type="project" value="TreeGrafter"/>
</dbReference>
<protein>
    <submittedName>
        <fullName evidence="3">IMPACT family member YigZ</fullName>
    </submittedName>
</protein>
<dbReference type="GO" id="GO:0006446">
    <property type="term" value="P:regulation of translational initiation"/>
    <property type="evidence" value="ECO:0007669"/>
    <property type="project" value="TreeGrafter"/>
</dbReference>
<dbReference type="PANTHER" id="PTHR16301">
    <property type="entry name" value="IMPACT-RELATED"/>
    <property type="match status" value="1"/>
</dbReference>
<dbReference type="Pfam" id="PF01205">
    <property type="entry name" value="Impact_N"/>
    <property type="match status" value="1"/>
</dbReference>
<name>A0A645C1V3_9ZZZZ</name>
<comment type="similarity">
    <text evidence="1">Belongs to the IMPACT family.</text>
</comment>
<reference evidence="3" key="1">
    <citation type="submission" date="2019-08" db="EMBL/GenBank/DDBJ databases">
        <authorList>
            <person name="Kucharzyk K."/>
            <person name="Murdoch R.W."/>
            <person name="Higgins S."/>
            <person name="Loffler F."/>
        </authorList>
    </citation>
    <scope>NUCLEOTIDE SEQUENCE</scope>
</reference>
<proteinExistence type="inferred from homology"/>
<dbReference type="PROSITE" id="PS00910">
    <property type="entry name" value="UPF0029"/>
    <property type="match status" value="1"/>
</dbReference>
<dbReference type="AlphaFoldDB" id="A0A645C1V3"/>
<dbReference type="SUPFAM" id="SSF54211">
    <property type="entry name" value="Ribosomal protein S5 domain 2-like"/>
    <property type="match status" value="1"/>
</dbReference>
<feature type="domain" description="Impact N-terminal" evidence="2">
    <location>
        <begin position="19"/>
        <end position="124"/>
    </location>
</feature>
<accession>A0A645C1V3</accession>
<sequence length="198" mass="21991">MIEVFKTIASSTEGLYKSKGSKFIAFAIPVQSVEEVKEIISAYHRKYHDARHICYAYVLQPDRSQYRANDDGEPSGTAGRPILGQINSKGLTNVLVVVIRYFGGILLGTGGLITAYKEAAASALGQALIVERDVELSFEVHFHYPMMNEVMKLVKESDVVINDQFFGSECKLKCAVPVRNEKLLLGKLNKINDVHIIL</sequence>
<dbReference type="InterPro" id="IPR036956">
    <property type="entry name" value="Impact_N_sf"/>
</dbReference>
<dbReference type="Gene3D" id="3.30.230.30">
    <property type="entry name" value="Impact, N-terminal domain"/>
    <property type="match status" value="1"/>
</dbReference>
<dbReference type="InterPro" id="IPR020569">
    <property type="entry name" value="UPF0029_Impact_CS"/>
</dbReference>
<dbReference type="PANTHER" id="PTHR16301:SF20">
    <property type="entry name" value="IMPACT FAMILY MEMBER YIGZ"/>
    <property type="match status" value="1"/>
</dbReference>
<organism evidence="3">
    <name type="scientific">bioreactor metagenome</name>
    <dbReference type="NCBI Taxonomy" id="1076179"/>
    <lineage>
        <taxon>unclassified sequences</taxon>
        <taxon>metagenomes</taxon>
        <taxon>ecological metagenomes</taxon>
    </lineage>
</organism>
<dbReference type="EMBL" id="VSSQ01024214">
    <property type="protein sequence ID" value="MPM71602.1"/>
    <property type="molecule type" value="Genomic_DNA"/>
</dbReference>
<dbReference type="InterPro" id="IPR023582">
    <property type="entry name" value="Impact"/>
</dbReference>
<dbReference type="InterPro" id="IPR020568">
    <property type="entry name" value="Ribosomal_Su5_D2-typ_SF"/>
</dbReference>
<evidence type="ECO:0000256" key="1">
    <source>
        <dbReference type="ARBA" id="ARBA00007665"/>
    </source>
</evidence>
<dbReference type="InterPro" id="IPR001498">
    <property type="entry name" value="Impact_N"/>
</dbReference>
<evidence type="ECO:0000313" key="3">
    <source>
        <dbReference type="EMBL" id="MPM71602.1"/>
    </source>
</evidence>